<dbReference type="InterPro" id="IPR027417">
    <property type="entry name" value="P-loop_NTPase"/>
</dbReference>
<evidence type="ECO:0000313" key="7">
    <source>
        <dbReference type="Proteomes" id="UP000308760"/>
    </source>
</evidence>
<evidence type="ECO:0000256" key="2">
    <source>
        <dbReference type="ARBA" id="ARBA00023125"/>
    </source>
</evidence>
<name>A0A4S8QL62_9ACTN</name>
<sequence length="1032" mass="111198">MRVLLLGPFAVRDDEDRPVQIAGARLRALIARLALEPGREISADALTDAIWDGESPSANALQALVSRVRRLIGTDRLTRGAAGYRLAIDAGDVDLLSFERLAETGRSTGDLAALRQAETLWRGRAFADLLDLPFASSEAFRLERLRTETTRERMSIEVAAGVDVLAELEPLAAAHPLDERWQALLMRALYATGRGAAALDAFERARERLADDLGADPSPDLAELHLQILRQETEPAAPSRRRRTNLKAQLTSLVGRDDDLATLAAALQASRLVTVTGPGGSGKTRLAVEAASRAEALAPEGIWMVELAAVAEPGDIAPAVLRAIGAREAGLLEPSVQDAASRLEEFLAEQRTMLLLDNCEHQIAAVADLTARLLGACPGLRVLATSREALVIGGERLYPIPPLSWSEADPNASAAVRLFCERAAAVRPGFGLNEANTPAVVEICRRLDGLPLAVELAAARMRALDASQIAARLDDRFALLTAADRNAPARHRTLEAVIAWSWELLSESERALAMRLSVYPAGVGLDRVDDIDALAGLVDKSLVERDGDRYRMLETIRSYAAAQLEPSGRAEEEREARTRYCVALAERSDAELRSTGQLEARAQTQAEHDNLIAAVRRCVAQGDKELGLRLIGALFWYWHLCGLHTERLHWTRAVLELPGEVPAFLRATERVLTGLLHAEAGDFEASEAAITAGLAAARESEVEAASGADARSPDPLVAGPGRFLLSIAPAFLANPAGAAAAGPEPSGWERGITLLLASDATATNRDAIDRVEQARAEFDRLGERWGHSSALRILAEHRSRLGEHEAELAAYDQAARLLDELGVAADAAEAYAEAAVARARIGEFAPAQAALDLAFERAETSREPRTIAYVRWARAQFLFHSGEDEAALRELDEAEASFDNTALEARIRVWGSAIRAMIALCSKQIGRARGALDGLTAAHFEGAMGPDLAMLARLYAALVLAEGNAERAANLIGAAAALLGTEDRRGYDTGLRTDEEVRELLGDKVFKEQYDRGAALERDAAVEAIRSESLRH</sequence>
<reference evidence="7" key="1">
    <citation type="submission" date="2019-04" db="EMBL/GenBank/DDBJ databases">
        <title>Nocardioides xinjiangensis sp. nov.</title>
        <authorList>
            <person name="Liu S."/>
        </authorList>
    </citation>
    <scope>NUCLEOTIDE SEQUENCE [LARGE SCALE GENOMIC DNA]</scope>
    <source>
        <strain evidence="7">18</strain>
    </source>
</reference>
<dbReference type="InterPro" id="IPR011990">
    <property type="entry name" value="TPR-like_helical_dom_sf"/>
</dbReference>
<dbReference type="EMBL" id="STGY01000044">
    <property type="protein sequence ID" value="THV41464.1"/>
    <property type="molecule type" value="Genomic_DNA"/>
</dbReference>
<dbReference type="Pfam" id="PF03704">
    <property type="entry name" value="BTAD"/>
    <property type="match status" value="1"/>
</dbReference>
<feature type="domain" description="Bacterial transcriptional activator" evidence="5">
    <location>
        <begin position="93"/>
        <end position="229"/>
    </location>
</feature>
<dbReference type="SUPFAM" id="SSF48452">
    <property type="entry name" value="TPR-like"/>
    <property type="match status" value="2"/>
</dbReference>
<comment type="caution">
    <text evidence="6">The sequence shown here is derived from an EMBL/GenBank/DDBJ whole genome shotgun (WGS) entry which is preliminary data.</text>
</comment>
<dbReference type="GO" id="GO:0043531">
    <property type="term" value="F:ADP binding"/>
    <property type="evidence" value="ECO:0007669"/>
    <property type="project" value="InterPro"/>
</dbReference>
<organism evidence="6 7">
    <name type="scientific">Glycomyces buryatensis</name>
    <dbReference type="NCBI Taxonomy" id="2570927"/>
    <lineage>
        <taxon>Bacteria</taxon>
        <taxon>Bacillati</taxon>
        <taxon>Actinomycetota</taxon>
        <taxon>Actinomycetes</taxon>
        <taxon>Glycomycetales</taxon>
        <taxon>Glycomycetaceae</taxon>
        <taxon>Glycomyces</taxon>
    </lineage>
</organism>
<dbReference type="Gene3D" id="1.25.40.10">
    <property type="entry name" value="Tetratricopeptide repeat domain"/>
    <property type="match status" value="2"/>
</dbReference>
<evidence type="ECO:0000313" key="6">
    <source>
        <dbReference type="EMBL" id="THV41464.1"/>
    </source>
</evidence>
<keyword evidence="7" id="KW-1185">Reference proteome</keyword>
<feature type="coiled-coil region" evidence="3">
    <location>
        <begin position="757"/>
        <end position="814"/>
    </location>
</feature>
<dbReference type="Gene3D" id="1.10.10.10">
    <property type="entry name" value="Winged helix-like DNA-binding domain superfamily/Winged helix DNA-binding domain"/>
    <property type="match status" value="1"/>
</dbReference>
<gene>
    <name evidence="6" type="ORF">FAB82_11750</name>
</gene>
<dbReference type="RefSeq" id="WP_136534734.1">
    <property type="nucleotide sequence ID" value="NZ_STGY01000044.1"/>
</dbReference>
<dbReference type="InterPro" id="IPR036388">
    <property type="entry name" value="WH-like_DNA-bd_sf"/>
</dbReference>
<feature type="domain" description="OmpR/PhoB-type" evidence="4">
    <location>
        <begin position="16"/>
        <end position="86"/>
    </location>
</feature>
<dbReference type="OrthoDB" id="9812579at2"/>
<evidence type="ECO:0000256" key="3">
    <source>
        <dbReference type="SAM" id="Coils"/>
    </source>
</evidence>
<dbReference type="GO" id="GO:0000160">
    <property type="term" value="P:phosphorelay signal transduction system"/>
    <property type="evidence" value="ECO:0007669"/>
    <property type="project" value="InterPro"/>
</dbReference>
<dbReference type="SMART" id="SM00862">
    <property type="entry name" value="Trans_reg_C"/>
    <property type="match status" value="1"/>
</dbReference>
<keyword evidence="3" id="KW-0175">Coiled coil</keyword>
<protein>
    <submittedName>
        <fullName evidence="6">AfsR/SARP family transcriptional regulator</fullName>
    </submittedName>
</protein>
<dbReference type="AlphaFoldDB" id="A0A4S8QL62"/>
<dbReference type="PANTHER" id="PTHR47691:SF3">
    <property type="entry name" value="HTH-TYPE TRANSCRIPTIONAL REGULATOR RV0890C-RELATED"/>
    <property type="match status" value="1"/>
</dbReference>
<dbReference type="InterPro" id="IPR005158">
    <property type="entry name" value="BTAD"/>
</dbReference>
<dbReference type="Pfam" id="PF13401">
    <property type="entry name" value="AAA_22"/>
    <property type="match status" value="1"/>
</dbReference>
<dbReference type="CDD" id="cd15831">
    <property type="entry name" value="BTAD"/>
    <property type="match status" value="1"/>
</dbReference>
<evidence type="ECO:0000256" key="1">
    <source>
        <dbReference type="ARBA" id="ARBA00005820"/>
    </source>
</evidence>
<dbReference type="PRINTS" id="PR00364">
    <property type="entry name" value="DISEASERSIST"/>
</dbReference>
<keyword evidence="2" id="KW-0238">DNA-binding</keyword>
<dbReference type="InterPro" id="IPR049945">
    <property type="entry name" value="AAA_22"/>
</dbReference>
<evidence type="ECO:0000259" key="4">
    <source>
        <dbReference type="SMART" id="SM00862"/>
    </source>
</evidence>
<dbReference type="Proteomes" id="UP000308760">
    <property type="component" value="Unassembled WGS sequence"/>
</dbReference>
<dbReference type="GO" id="GO:0003677">
    <property type="term" value="F:DNA binding"/>
    <property type="evidence" value="ECO:0007669"/>
    <property type="project" value="UniProtKB-KW"/>
</dbReference>
<reference evidence="6 7" key="2">
    <citation type="submission" date="2019-05" db="EMBL/GenBank/DDBJ databases">
        <title>Glycomyces buryatensis sp. nov.</title>
        <authorList>
            <person name="Nikitina E."/>
        </authorList>
    </citation>
    <scope>NUCLEOTIDE SEQUENCE [LARGE SCALE GENOMIC DNA]</scope>
    <source>
        <strain evidence="6 7">18</strain>
    </source>
</reference>
<dbReference type="InterPro" id="IPR001867">
    <property type="entry name" value="OmpR/PhoB-type_DNA-bd"/>
</dbReference>
<dbReference type="GO" id="GO:0006355">
    <property type="term" value="P:regulation of DNA-templated transcription"/>
    <property type="evidence" value="ECO:0007669"/>
    <property type="project" value="InterPro"/>
</dbReference>
<dbReference type="InterPro" id="IPR016032">
    <property type="entry name" value="Sig_transdc_resp-reg_C-effctor"/>
</dbReference>
<dbReference type="SUPFAM" id="SSF52540">
    <property type="entry name" value="P-loop containing nucleoside triphosphate hydrolases"/>
    <property type="match status" value="1"/>
</dbReference>
<accession>A0A4S8QL62</accession>
<dbReference type="SMART" id="SM01043">
    <property type="entry name" value="BTAD"/>
    <property type="match status" value="1"/>
</dbReference>
<dbReference type="SUPFAM" id="SSF46894">
    <property type="entry name" value="C-terminal effector domain of the bipartite response regulators"/>
    <property type="match status" value="1"/>
</dbReference>
<dbReference type="Gene3D" id="3.40.50.300">
    <property type="entry name" value="P-loop containing nucleotide triphosphate hydrolases"/>
    <property type="match status" value="1"/>
</dbReference>
<evidence type="ECO:0000259" key="5">
    <source>
        <dbReference type="SMART" id="SM01043"/>
    </source>
</evidence>
<proteinExistence type="inferred from homology"/>
<comment type="similarity">
    <text evidence="1">Belongs to the AfsR/DnrI/RedD regulatory family.</text>
</comment>
<dbReference type="PANTHER" id="PTHR47691">
    <property type="entry name" value="REGULATOR-RELATED"/>
    <property type="match status" value="1"/>
</dbReference>